<accession>A0A2M4B3C7</accession>
<name>A0A2M4B3C7_9DIPT</name>
<dbReference type="EMBL" id="GGFK01013997">
    <property type="protein sequence ID" value="MBW47318.1"/>
    <property type="molecule type" value="Transcribed_RNA"/>
</dbReference>
<proteinExistence type="predicted"/>
<organism evidence="2">
    <name type="scientific">Anopheles triannulatus</name>
    <dbReference type="NCBI Taxonomy" id="58253"/>
    <lineage>
        <taxon>Eukaryota</taxon>
        <taxon>Metazoa</taxon>
        <taxon>Ecdysozoa</taxon>
        <taxon>Arthropoda</taxon>
        <taxon>Hexapoda</taxon>
        <taxon>Insecta</taxon>
        <taxon>Pterygota</taxon>
        <taxon>Neoptera</taxon>
        <taxon>Endopterygota</taxon>
        <taxon>Diptera</taxon>
        <taxon>Nematocera</taxon>
        <taxon>Culicoidea</taxon>
        <taxon>Culicidae</taxon>
        <taxon>Anophelinae</taxon>
        <taxon>Anopheles</taxon>
    </lineage>
</organism>
<sequence>MLLLLLLINGIHRQDITTATNITTLPQQNTGRGAPAAAAVSCYRRIDAQPYRPTTTEHHHRGSFPPCLFNARDSS</sequence>
<evidence type="ECO:0000313" key="2">
    <source>
        <dbReference type="EMBL" id="MBW47318.1"/>
    </source>
</evidence>
<dbReference type="AlphaFoldDB" id="A0A2M4B3C7"/>
<feature type="region of interest" description="Disordered" evidence="1">
    <location>
        <begin position="53"/>
        <end position="75"/>
    </location>
</feature>
<protein>
    <submittedName>
        <fullName evidence="2">Putative secreted protein</fullName>
    </submittedName>
</protein>
<evidence type="ECO:0000256" key="1">
    <source>
        <dbReference type="SAM" id="MobiDB-lite"/>
    </source>
</evidence>
<reference evidence="2" key="1">
    <citation type="submission" date="2018-01" db="EMBL/GenBank/DDBJ databases">
        <title>An insight into the sialome of Amazonian anophelines.</title>
        <authorList>
            <person name="Ribeiro J.M."/>
            <person name="Scarpassa V."/>
            <person name="Calvo E."/>
        </authorList>
    </citation>
    <scope>NUCLEOTIDE SEQUENCE</scope>
    <source>
        <tissue evidence="2">Salivary glands</tissue>
    </source>
</reference>